<evidence type="ECO:0000256" key="4">
    <source>
        <dbReference type="ARBA" id="ARBA00022490"/>
    </source>
</evidence>
<dbReference type="HAMAP" id="MF_01114">
    <property type="entry name" value="RecX"/>
    <property type="match status" value="1"/>
</dbReference>
<comment type="similarity">
    <text evidence="2 5">Belongs to the RecX family.</text>
</comment>
<feature type="domain" description="RecX first three-helical" evidence="7">
    <location>
        <begin position="22"/>
        <end position="57"/>
    </location>
</feature>
<proteinExistence type="inferred from homology"/>
<dbReference type="AlphaFoldDB" id="A0A4Y6PTH7"/>
<evidence type="ECO:0000256" key="2">
    <source>
        <dbReference type="ARBA" id="ARBA00009695"/>
    </source>
</evidence>
<keyword evidence="9" id="KW-1185">Reference proteome</keyword>
<comment type="function">
    <text evidence="5">Modulates RecA activity.</text>
</comment>
<accession>A0A5B8Y4I3</accession>
<dbReference type="RefSeq" id="WP_141198114.1">
    <property type="nucleotide sequence ID" value="NZ_CP041186.1"/>
</dbReference>
<protein>
    <recommendedName>
        <fullName evidence="3 5">Regulatory protein RecX</fullName>
    </recommendedName>
</protein>
<gene>
    <name evidence="5" type="primary">recX</name>
    <name evidence="8" type="ORF">FIV42_13010</name>
</gene>
<dbReference type="Pfam" id="PF21982">
    <property type="entry name" value="RecX_HTH1"/>
    <property type="match status" value="1"/>
</dbReference>
<evidence type="ECO:0000313" key="9">
    <source>
        <dbReference type="Proteomes" id="UP000315995"/>
    </source>
</evidence>
<dbReference type="Proteomes" id="UP000315995">
    <property type="component" value="Chromosome"/>
</dbReference>
<sequence>MTSFDKPSDDKDEPKLSDVEASALRILAGRPHAQGELERKLRKRDYPDELIAEVCRRMREFGYLDDEQFAEDQAAILKRKGWGPRQIGYKLGNTGLDDVVVDEAIANLGSARDWQEACRERVRSKYRCEPGELDFDGRKKAFRHLKYRGFRESTIRRVLFD</sequence>
<dbReference type="Gene3D" id="1.10.10.10">
    <property type="entry name" value="Winged helix-like DNA-binding domain superfamily/Winged helix DNA-binding domain"/>
    <property type="match status" value="3"/>
</dbReference>
<evidence type="ECO:0000256" key="1">
    <source>
        <dbReference type="ARBA" id="ARBA00004496"/>
    </source>
</evidence>
<dbReference type="GO" id="GO:0005737">
    <property type="term" value="C:cytoplasm"/>
    <property type="evidence" value="ECO:0007669"/>
    <property type="project" value="UniProtKB-SubCell"/>
</dbReference>
<evidence type="ECO:0000313" key="8">
    <source>
        <dbReference type="EMBL" id="QDG51634.1"/>
    </source>
</evidence>
<dbReference type="EMBL" id="CP041186">
    <property type="protein sequence ID" value="QDG51634.1"/>
    <property type="molecule type" value="Genomic_DNA"/>
</dbReference>
<dbReference type="InterPro" id="IPR053926">
    <property type="entry name" value="RecX_HTH_1st"/>
</dbReference>
<evidence type="ECO:0000259" key="6">
    <source>
        <dbReference type="Pfam" id="PF02631"/>
    </source>
</evidence>
<evidence type="ECO:0000259" key="7">
    <source>
        <dbReference type="Pfam" id="PF21982"/>
    </source>
</evidence>
<dbReference type="GO" id="GO:0006282">
    <property type="term" value="P:regulation of DNA repair"/>
    <property type="evidence" value="ECO:0007669"/>
    <property type="project" value="UniProtKB-UniRule"/>
</dbReference>
<dbReference type="PANTHER" id="PTHR33602:SF1">
    <property type="entry name" value="REGULATORY PROTEIN RECX FAMILY PROTEIN"/>
    <property type="match status" value="1"/>
</dbReference>
<dbReference type="PANTHER" id="PTHR33602">
    <property type="entry name" value="REGULATORY PROTEIN RECX FAMILY PROTEIN"/>
    <property type="match status" value="1"/>
</dbReference>
<name>A0A4Y6PTH7_PERCE</name>
<dbReference type="Pfam" id="PF02631">
    <property type="entry name" value="RecX_HTH2"/>
    <property type="match status" value="1"/>
</dbReference>
<dbReference type="InterPro" id="IPR003783">
    <property type="entry name" value="Regulatory_RecX"/>
</dbReference>
<keyword evidence="4 5" id="KW-0963">Cytoplasm</keyword>
<comment type="subcellular location">
    <subcellularLocation>
        <location evidence="1 5">Cytoplasm</location>
    </subcellularLocation>
</comment>
<dbReference type="InterPro" id="IPR036388">
    <property type="entry name" value="WH-like_DNA-bd_sf"/>
</dbReference>
<accession>A0A4Y6PTH7</accession>
<evidence type="ECO:0000256" key="3">
    <source>
        <dbReference type="ARBA" id="ARBA00018111"/>
    </source>
</evidence>
<evidence type="ECO:0000256" key="5">
    <source>
        <dbReference type="HAMAP-Rule" id="MF_01114"/>
    </source>
</evidence>
<dbReference type="InterPro" id="IPR053924">
    <property type="entry name" value="RecX_HTH_2nd"/>
</dbReference>
<dbReference type="OrthoDB" id="9813859at2"/>
<feature type="domain" description="RecX second three-helical" evidence="6">
    <location>
        <begin position="65"/>
        <end position="105"/>
    </location>
</feature>
<organism evidence="8 9">
    <name type="scientific">Persicimonas caeni</name>
    <dbReference type="NCBI Taxonomy" id="2292766"/>
    <lineage>
        <taxon>Bacteria</taxon>
        <taxon>Deltaproteobacteria</taxon>
        <taxon>Bradymonadales</taxon>
        <taxon>Bradymonadaceae</taxon>
        <taxon>Persicimonas</taxon>
    </lineage>
</organism>
<reference evidence="8 9" key="1">
    <citation type="submission" date="2019-06" db="EMBL/GenBank/DDBJ databases">
        <title>Persicimonas caeni gen. nov., sp. nov., a predatory bacterium isolated from solar saltern.</title>
        <authorList>
            <person name="Wang S."/>
        </authorList>
    </citation>
    <scope>NUCLEOTIDE SEQUENCE [LARGE SCALE GENOMIC DNA]</scope>
    <source>
        <strain evidence="8 9">YN101</strain>
    </source>
</reference>